<feature type="transmembrane region" description="Helical" evidence="2">
    <location>
        <begin position="379"/>
        <end position="403"/>
    </location>
</feature>
<feature type="compositionally biased region" description="Low complexity" evidence="1">
    <location>
        <begin position="428"/>
        <end position="445"/>
    </location>
</feature>
<dbReference type="AlphaFoldDB" id="A0A0J0XQN4"/>
<reference evidence="4 5" key="1">
    <citation type="submission" date="2015-03" db="EMBL/GenBank/DDBJ databases">
        <title>Genomics and transcriptomics of the oil-accumulating basidiomycete yeast T. oleaginosus allow insights into substrate utilization and the diverse evolutionary trajectories of mating systems in fungi.</title>
        <authorList>
            <consortium name="DOE Joint Genome Institute"/>
            <person name="Kourist R."/>
            <person name="Kracht O."/>
            <person name="Bracharz F."/>
            <person name="Lipzen A."/>
            <person name="Nolan M."/>
            <person name="Ohm R."/>
            <person name="Grigoriev I."/>
            <person name="Sun S."/>
            <person name="Heitman J."/>
            <person name="Bruck T."/>
            <person name="Nowrousian M."/>
        </authorList>
    </citation>
    <scope>NUCLEOTIDE SEQUENCE [LARGE SCALE GENOMIC DNA]</scope>
    <source>
        <strain evidence="4 5">IBC0246</strain>
    </source>
</reference>
<dbReference type="GeneID" id="28987826"/>
<dbReference type="RefSeq" id="XP_018279882.1">
    <property type="nucleotide sequence ID" value="XM_018427223.1"/>
</dbReference>
<keyword evidence="2" id="KW-1133">Transmembrane helix</keyword>
<accession>A0A0J0XQN4</accession>
<proteinExistence type="predicted"/>
<evidence type="ECO:0000256" key="2">
    <source>
        <dbReference type="SAM" id="Phobius"/>
    </source>
</evidence>
<feature type="compositionally biased region" description="Low complexity" evidence="1">
    <location>
        <begin position="493"/>
        <end position="506"/>
    </location>
</feature>
<keyword evidence="2" id="KW-0472">Membrane</keyword>
<keyword evidence="2" id="KW-0812">Transmembrane</keyword>
<feature type="region of interest" description="Disordered" evidence="1">
    <location>
        <begin position="21"/>
        <end position="45"/>
    </location>
</feature>
<evidence type="ECO:0000256" key="1">
    <source>
        <dbReference type="SAM" id="MobiDB-lite"/>
    </source>
</evidence>
<feature type="chain" id="PRO_5005246229" description="Dystroglycan-type cadherin-like domain-containing protein" evidence="3">
    <location>
        <begin position="21"/>
        <end position="568"/>
    </location>
</feature>
<feature type="signal peptide" evidence="3">
    <location>
        <begin position="1"/>
        <end position="20"/>
    </location>
</feature>
<evidence type="ECO:0000313" key="4">
    <source>
        <dbReference type="EMBL" id="KLT43391.1"/>
    </source>
</evidence>
<dbReference type="Proteomes" id="UP000053611">
    <property type="component" value="Unassembled WGS sequence"/>
</dbReference>
<dbReference type="EMBL" id="KQ087195">
    <property type="protein sequence ID" value="KLT43391.1"/>
    <property type="molecule type" value="Genomic_DNA"/>
</dbReference>
<evidence type="ECO:0000313" key="5">
    <source>
        <dbReference type="Proteomes" id="UP000053611"/>
    </source>
</evidence>
<evidence type="ECO:0000256" key="3">
    <source>
        <dbReference type="SAM" id="SignalP"/>
    </source>
</evidence>
<evidence type="ECO:0008006" key="6">
    <source>
        <dbReference type="Google" id="ProtNLM"/>
    </source>
</evidence>
<keyword evidence="3" id="KW-0732">Signal</keyword>
<sequence length="568" mass="61561">MSARTLLTLLTLAVANTGLAQSTTGVPAAPQVSATQAPTRPSRPFDPRMPIMLWHDGGQLPFIHPLTSNWTYRNGQDPQQPWRLAPGDTWEVQQAADMFEFGWRNSLTQLRTSEPGQAVSILTTCPKLRVQGELQSPSFTQADWTIILNNEVVPPENYVFNSSSAFLEVSAPRNSGVFNVTIQLGPTFNGTLGVKGVVCTTITERPSEPSIQMLFGQTGNRLSFVNGTGPQPDFNIDGTFAVENYVMKNNETVPALVLRGQTTLKYQLPPSLSHLQLRGFVGPNYGRAKIALNPPPPVELPTEISEFSTSKSWFSVSSFFNVPLDPTAQYTLSVTTDEATAGDGVFLDSLTVLLRVDEDGPFGPAMYQDPQPRPKRVNVGAIVGGAVGGVVGGLLIGAAVWYCMRRRQRPRAIARESTGYFEVDEAGDATPSSTSAPSPTDSVPSETLPPGARAPSEPAWHGPRVSIPPYLRQPTPRIETAGPVPAVMATDESPTQSPTRPSPTDTVGSDPAKTPRRPRRPRPVAQRPVVQEDDGGTLLPEFVPPRYNPEWALRREGQQGEQGERGDQ</sequence>
<name>A0A0J0XQN4_9TREE</name>
<feature type="compositionally biased region" description="Basic and acidic residues" evidence="1">
    <location>
        <begin position="552"/>
        <end position="568"/>
    </location>
</feature>
<organism evidence="4 5">
    <name type="scientific">Cutaneotrichosporon oleaginosum</name>
    <dbReference type="NCBI Taxonomy" id="879819"/>
    <lineage>
        <taxon>Eukaryota</taxon>
        <taxon>Fungi</taxon>
        <taxon>Dikarya</taxon>
        <taxon>Basidiomycota</taxon>
        <taxon>Agaricomycotina</taxon>
        <taxon>Tremellomycetes</taxon>
        <taxon>Trichosporonales</taxon>
        <taxon>Trichosporonaceae</taxon>
        <taxon>Cutaneotrichosporon</taxon>
    </lineage>
</organism>
<feature type="region of interest" description="Disordered" evidence="1">
    <location>
        <begin position="423"/>
        <end position="568"/>
    </location>
</feature>
<gene>
    <name evidence="4" type="ORF">CC85DRAFT_51930</name>
</gene>
<protein>
    <recommendedName>
        <fullName evidence="6">Dystroglycan-type cadherin-like domain-containing protein</fullName>
    </recommendedName>
</protein>
<keyword evidence="5" id="KW-1185">Reference proteome</keyword>